<dbReference type="Gene3D" id="3.50.50.60">
    <property type="entry name" value="FAD/NAD(P)-binding domain"/>
    <property type="match status" value="1"/>
</dbReference>
<proteinExistence type="inferred from homology"/>
<dbReference type="EMBL" id="FPAJ01000004">
    <property type="protein sequence ID" value="SFS99018.1"/>
    <property type="molecule type" value="Genomic_DNA"/>
</dbReference>
<keyword evidence="6" id="KW-0521">NADP</keyword>
<protein>
    <submittedName>
        <fullName evidence="8">L-ornithine N5-oxygenase</fullName>
    </submittedName>
</protein>
<dbReference type="RefSeq" id="WP_093916822.1">
    <property type="nucleotide sequence ID" value="NZ_FPAJ01000004.1"/>
</dbReference>
<dbReference type="Proteomes" id="UP000199239">
    <property type="component" value="Unassembled WGS sequence"/>
</dbReference>
<evidence type="ECO:0000313" key="8">
    <source>
        <dbReference type="EMBL" id="SFS99018.1"/>
    </source>
</evidence>
<evidence type="ECO:0000256" key="2">
    <source>
        <dbReference type="ARBA" id="ARBA00004924"/>
    </source>
</evidence>
<comment type="similarity">
    <text evidence="3">Belongs to the lysine N(6)-hydroxylase/L-ornithine N(5)-oxygenase family.</text>
</comment>
<dbReference type="PRINTS" id="PR00368">
    <property type="entry name" value="FADPNR"/>
</dbReference>
<keyword evidence="5" id="KW-0274">FAD</keyword>
<evidence type="ECO:0000313" key="9">
    <source>
        <dbReference type="Proteomes" id="UP000199239"/>
    </source>
</evidence>
<dbReference type="STRING" id="394264.SAMN04488040_2635"/>
<evidence type="ECO:0000256" key="6">
    <source>
        <dbReference type="ARBA" id="ARBA00022857"/>
    </source>
</evidence>
<evidence type="ECO:0000256" key="3">
    <source>
        <dbReference type="ARBA" id="ARBA00007588"/>
    </source>
</evidence>
<evidence type="ECO:0000256" key="5">
    <source>
        <dbReference type="ARBA" id="ARBA00022827"/>
    </source>
</evidence>
<keyword evidence="7" id="KW-0560">Oxidoreductase</keyword>
<dbReference type="OrthoDB" id="7527071at2"/>
<reference evidence="9" key="1">
    <citation type="submission" date="2016-10" db="EMBL/GenBank/DDBJ databases">
        <authorList>
            <person name="Varghese N."/>
            <person name="Submissions S."/>
        </authorList>
    </citation>
    <scope>NUCLEOTIDE SEQUENCE [LARGE SCALE GENOMIC DNA]</scope>
    <source>
        <strain evidence="9">DSM 23422</strain>
    </source>
</reference>
<accession>A0A1I6UC99</accession>
<comment type="pathway">
    <text evidence="2">Siderophore biosynthesis.</text>
</comment>
<gene>
    <name evidence="8" type="ORF">SAMN04488040_2635</name>
</gene>
<keyword evidence="9" id="KW-1185">Reference proteome</keyword>
<dbReference type="SUPFAM" id="SSF51905">
    <property type="entry name" value="FAD/NAD(P)-binding domain"/>
    <property type="match status" value="1"/>
</dbReference>
<sequence>MTTSDQEIYDLIGVGFGPSNLSLAVALDEAQTPIRAKFLEAQPHFAWHPGMMIPGADMQISFLKDLVGQRNPQSPYTFVSYLHHKGRLNRFINRKTFFPSRVEFNDYLSWVAAQFPVCDYDRKVVGIEAVDHHGAVDAVDVVTRAASGAETRYRARNLVIAPGGVAKFPAFCNDHADDPRVIHAKDYMTSVVSSLRPGERIAIIGAGQSAAEIFADLADRPEAPQLDLIMRGRTIKPSDDSPFVNEIFDPSQTDAFYALPEGARHAALDELAATNYSVVDEDLICTIYEMVYEQSVVAEKRLSIQSDTLVTQLETTGETLALTLSHAGEMRTERYDRIICATGYTRALDQQVLHGIAQYCLKTVPGRDYRLPMADGFAPSVYVQGYSEPTHGLSDTLLSVLAQRSEEIVATLAEAPVQAREIAAE</sequence>
<organism evidence="8 9">
    <name type="scientific">Sulfitobacter marinus</name>
    <dbReference type="NCBI Taxonomy" id="394264"/>
    <lineage>
        <taxon>Bacteria</taxon>
        <taxon>Pseudomonadati</taxon>
        <taxon>Pseudomonadota</taxon>
        <taxon>Alphaproteobacteria</taxon>
        <taxon>Rhodobacterales</taxon>
        <taxon>Roseobacteraceae</taxon>
        <taxon>Sulfitobacter</taxon>
    </lineage>
</organism>
<dbReference type="InterPro" id="IPR025700">
    <property type="entry name" value="Lys/Orn_oxygenase"/>
</dbReference>
<dbReference type="PANTHER" id="PTHR42802:SF1">
    <property type="entry name" value="L-ORNITHINE N(5)-MONOOXYGENASE"/>
    <property type="match status" value="1"/>
</dbReference>
<name>A0A1I6UC99_9RHOB</name>
<evidence type="ECO:0000256" key="7">
    <source>
        <dbReference type="ARBA" id="ARBA00023002"/>
    </source>
</evidence>
<evidence type="ECO:0000256" key="4">
    <source>
        <dbReference type="ARBA" id="ARBA00022630"/>
    </source>
</evidence>
<dbReference type="GO" id="GO:0006879">
    <property type="term" value="P:intracellular iron ion homeostasis"/>
    <property type="evidence" value="ECO:0007669"/>
    <property type="project" value="TreeGrafter"/>
</dbReference>
<dbReference type="InterPro" id="IPR036188">
    <property type="entry name" value="FAD/NAD-bd_sf"/>
</dbReference>
<dbReference type="GO" id="GO:0016491">
    <property type="term" value="F:oxidoreductase activity"/>
    <property type="evidence" value="ECO:0007669"/>
    <property type="project" value="UniProtKB-KW"/>
</dbReference>
<dbReference type="AlphaFoldDB" id="A0A1I6UC99"/>
<dbReference type="PANTHER" id="PTHR42802">
    <property type="entry name" value="MONOOXYGENASE"/>
    <property type="match status" value="1"/>
</dbReference>
<keyword evidence="4" id="KW-0285">Flavoprotein</keyword>
<comment type="cofactor">
    <cofactor evidence="1">
        <name>FAD</name>
        <dbReference type="ChEBI" id="CHEBI:57692"/>
    </cofactor>
</comment>
<evidence type="ECO:0000256" key="1">
    <source>
        <dbReference type="ARBA" id="ARBA00001974"/>
    </source>
</evidence>
<dbReference type="Pfam" id="PF13434">
    <property type="entry name" value="Lys_Orn_oxgnase"/>
    <property type="match status" value="1"/>
</dbReference>